<evidence type="ECO:0000313" key="4">
    <source>
        <dbReference type="Proteomes" id="UP000000248"/>
    </source>
</evidence>
<dbReference type="EMBL" id="CP000513">
    <property type="protein sequence ID" value="ABQ14305.1"/>
    <property type="molecule type" value="Genomic_DNA"/>
</dbReference>
<dbReference type="HOGENOM" id="CLU_089210_3_0_6"/>
<dbReference type="RefSeq" id="WP_012030949.1">
    <property type="nucleotide sequence ID" value="NC_009446.1"/>
</dbReference>
<proteinExistence type="predicted"/>
<dbReference type="AlphaFoldDB" id="A5EVC3"/>
<name>A5EVC3_DICNV</name>
<evidence type="ECO:0000313" key="3">
    <source>
        <dbReference type="EMBL" id="ABQ14305.1"/>
    </source>
</evidence>
<dbReference type="InterPro" id="IPR012909">
    <property type="entry name" value="PHA_DNA-bd_N"/>
</dbReference>
<dbReference type="Proteomes" id="UP000000248">
    <property type="component" value="Chromosome"/>
</dbReference>
<organism evidence="3 4">
    <name type="scientific">Dichelobacter nodosus (strain VCS1703A)</name>
    <dbReference type="NCBI Taxonomy" id="246195"/>
    <lineage>
        <taxon>Bacteria</taxon>
        <taxon>Pseudomonadati</taxon>
        <taxon>Pseudomonadota</taxon>
        <taxon>Gammaproteobacteria</taxon>
        <taxon>Cardiobacteriales</taxon>
        <taxon>Cardiobacteriaceae</taxon>
        <taxon>Dichelobacter</taxon>
    </lineage>
</organism>
<accession>A5EVC3</accession>
<gene>
    <name evidence="3" type="ordered locus">DNO_0616</name>
</gene>
<keyword evidence="4" id="KW-1185">Reference proteome</keyword>
<sequence>MATRQIKKYSNRRLYDTGSSRYIKTEDLRQLLLQGENFSVVDAQSGRDITRSMLYSILAEAALNNDITPVLTQSLLAKIVSFNNDYLAGILGRYLEQSLEVFLTHQAVFQQQMRNFDVEDPFSTIERLKNIQDKTLEELAAKLKD</sequence>
<evidence type="ECO:0000259" key="2">
    <source>
        <dbReference type="Pfam" id="PF07879"/>
    </source>
</evidence>
<evidence type="ECO:0008006" key="5">
    <source>
        <dbReference type="Google" id="ProtNLM"/>
    </source>
</evidence>
<dbReference type="eggNOG" id="COG5394">
    <property type="taxonomic scope" value="Bacteria"/>
</dbReference>
<feature type="domain" description="PHB accumulation regulatory" evidence="1">
    <location>
        <begin position="71"/>
        <end position="110"/>
    </location>
</feature>
<dbReference type="Pfam" id="PF05233">
    <property type="entry name" value="PHB_acc"/>
    <property type="match status" value="1"/>
</dbReference>
<dbReference type="Pfam" id="PF07879">
    <property type="entry name" value="PHB_acc_N"/>
    <property type="match status" value="1"/>
</dbReference>
<reference evidence="3 4" key="1">
    <citation type="journal article" date="2007" name="Nat. Biotechnol.">
        <title>Genome sequence and identification of candidate vaccine antigens from the animal pathogen Dichelobacter nodosus.</title>
        <authorList>
            <person name="Myers G.S."/>
            <person name="Parker D."/>
            <person name="Al-Hasani K."/>
            <person name="Kennan R.M."/>
            <person name="Seemann T."/>
            <person name="Ren Q."/>
            <person name="Badger J.H."/>
            <person name="Selengut J.D."/>
            <person name="Deboy R.T."/>
            <person name="Tettelin H."/>
            <person name="Boyce J.D."/>
            <person name="McCarl V.P."/>
            <person name="Han X."/>
            <person name="Nelson W.C."/>
            <person name="Madupu R."/>
            <person name="Mohamoud Y."/>
            <person name="Holley T."/>
            <person name="Fedorova N."/>
            <person name="Khouri H."/>
            <person name="Bottomley S.P."/>
            <person name="Whittington R.J."/>
            <person name="Adler B."/>
            <person name="Songer J.G."/>
            <person name="Rood J.I."/>
            <person name="Paulsen I.T."/>
        </authorList>
    </citation>
    <scope>NUCLEOTIDE SEQUENCE [LARGE SCALE GENOMIC DNA]</scope>
    <source>
        <strain evidence="3 4">VCS1703A</strain>
    </source>
</reference>
<evidence type="ECO:0000259" key="1">
    <source>
        <dbReference type="Pfam" id="PF05233"/>
    </source>
</evidence>
<protein>
    <recommendedName>
        <fullName evidence="5">Polyhydroxyalkanoate synthesis repressor PhaR</fullName>
    </recommendedName>
</protein>
<dbReference type="OrthoDB" id="9795345at2"/>
<feature type="domain" description="PHA accumulation regulator DNA-binding N-terminal" evidence="2">
    <location>
        <begin position="6"/>
        <end position="62"/>
    </location>
</feature>
<dbReference type="InterPro" id="IPR007897">
    <property type="entry name" value="PHB_accumulat"/>
</dbReference>
<dbReference type="KEGG" id="dno:DNO_0616"/>
<dbReference type="STRING" id="246195.DNO_0616"/>